<proteinExistence type="predicted"/>
<dbReference type="Proteomes" id="UP000011693">
    <property type="component" value="Unassembled WGS sequence"/>
</dbReference>
<dbReference type="OrthoDB" id="170269at2157"/>
<comment type="caution">
    <text evidence="1">The sequence shown here is derived from an EMBL/GenBank/DDBJ whole genome shotgun (WGS) entry which is preliminary data.</text>
</comment>
<dbReference type="RefSeq" id="WP_006168142.1">
    <property type="nucleotide sequence ID" value="NZ_AOIN01000069.1"/>
</dbReference>
<sequence length="124" mass="12492">MKRTLAITLTVALIGSLMFMGFAGTAAAQNVDQETGDATVEIGIDQENNNAQIGIAESYSSAFALGASASDAKYGGSPAASAFSASNAEVNQDQTAVQVNNAEVSDVTAESGDNINVGDIDVGL</sequence>
<keyword evidence="2" id="KW-1185">Reference proteome</keyword>
<name>M0AH77_9EURY</name>
<evidence type="ECO:0000313" key="1">
    <source>
        <dbReference type="EMBL" id="ELY97262.1"/>
    </source>
</evidence>
<protein>
    <submittedName>
        <fullName evidence="1">Uncharacterized protein</fullName>
    </submittedName>
</protein>
<reference evidence="1 2" key="1">
    <citation type="journal article" date="2014" name="PLoS Genet.">
        <title>Phylogenetically driven sequencing of extremely halophilic archaea reveals strategies for static and dynamic osmo-response.</title>
        <authorList>
            <person name="Becker E.A."/>
            <person name="Seitzer P.M."/>
            <person name="Tritt A."/>
            <person name="Larsen D."/>
            <person name="Krusor M."/>
            <person name="Yao A.I."/>
            <person name="Wu D."/>
            <person name="Madern D."/>
            <person name="Eisen J.A."/>
            <person name="Darling A.E."/>
            <person name="Facciotti M.T."/>
        </authorList>
    </citation>
    <scope>NUCLEOTIDE SEQUENCE [LARGE SCALE GENOMIC DNA]</scope>
    <source>
        <strain evidence="1 2">JCM 10990</strain>
    </source>
</reference>
<gene>
    <name evidence="1" type="ORF">C482_13550</name>
</gene>
<dbReference type="AlphaFoldDB" id="M0AH77"/>
<evidence type="ECO:0000313" key="2">
    <source>
        <dbReference type="Proteomes" id="UP000011693"/>
    </source>
</evidence>
<organism evidence="1 2">
    <name type="scientific">Natrialba chahannaoensis JCM 10990</name>
    <dbReference type="NCBI Taxonomy" id="1227492"/>
    <lineage>
        <taxon>Archaea</taxon>
        <taxon>Methanobacteriati</taxon>
        <taxon>Methanobacteriota</taxon>
        <taxon>Stenosarchaea group</taxon>
        <taxon>Halobacteria</taxon>
        <taxon>Halobacteriales</taxon>
        <taxon>Natrialbaceae</taxon>
        <taxon>Natrialba</taxon>
    </lineage>
</organism>
<accession>M0AH77</accession>
<dbReference type="EMBL" id="AOIN01000069">
    <property type="protein sequence ID" value="ELY97262.1"/>
    <property type="molecule type" value="Genomic_DNA"/>
</dbReference>
<dbReference type="PATRIC" id="fig|1227492.4.peg.2688"/>